<reference evidence="1" key="1">
    <citation type="journal article" date="2020" name="Nature">
        <title>Giant virus diversity and host interactions through global metagenomics.</title>
        <authorList>
            <person name="Schulz F."/>
            <person name="Roux S."/>
            <person name="Paez-Espino D."/>
            <person name="Jungbluth S."/>
            <person name="Walsh D.A."/>
            <person name="Denef V.J."/>
            <person name="McMahon K.D."/>
            <person name="Konstantinidis K.T."/>
            <person name="Eloe-Fadrosh E.A."/>
            <person name="Kyrpides N.C."/>
            <person name="Woyke T."/>
        </authorList>
    </citation>
    <scope>NUCLEOTIDE SEQUENCE</scope>
    <source>
        <strain evidence="1">GVMAG-S-1091796-13</strain>
    </source>
</reference>
<proteinExistence type="predicted"/>
<organism evidence="1">
    <name type="scientific">viral metagenome</name>
    <dbReference type="NCBI Taxonomy" id="1070528"/>
    <lineage>
        <taxon>unclassified sequences</taxon>
        <taxon>metagenomes</taxon>
        <taxon>organismal metagenomes</taxon>
    </lineage>
</organism>
<evidence type="ECO:0000313" key="1">
    <source>
        <dbReference type="EMBL" id="QHS80804.1"/>
    </source>
</evidence>
<accession>A0A6C0ALY7</accession>
<protein>
    <submittedName>
        <fullName evidence="1">Uncharacterized protein</fullName>
    </submittedName>
</protein>
<dbReference type="EMBL" id="MN740720">
    <property type="protein sequence ID" value="QHS80804.1"/>
    <property type="molecule type" value="Genomic_DNA"/>
</dbReference>
<sequence>MLVDNNKIVPRNMDTLSIVNVVFAKEPLPPYTYNIGLAEDAYNVTLFQLLMNILMCGARKIYGDYITAENLTKRQFEELQRYMMSIGYIIKYNYTYNKEGIAIKVNIWFEPYMFNSKCNGIITF</sequence>
<name>A0A6C0ALY7_9ZZZZ</name>
<dbReference type="AlphaFoldDB" id="A0A6C0ALY7"/>